<reference evidence="6" key="1">
    <citation type="journal article" date="2023" name="Commun. Biol.">
        <title>Genome analysis of Parmales, the sister group of diatoms, reveals the evolutionary specialization of diatoms from phago-mixotrophs to photoautotrophs.</title>
        <authorList>
            <person name="Ban H."/>
            <person name="Sato S."/>
            <person name="Yoshikawa S."/>
            <person name="Yamada K."/>
            <person name="Nakamura Y."/>
            <person name="Ichinomiya M."/>
            <person name="Sato N."/>
            <person name="Blanc-Mathieu R."/>
            <person name="Endo H."/>
            <person name="Kuwata A."/>
            <person name="Ogata H."/>
        </authorList>
    </citation>
    <scope>NUCLEOTIDE SEQUENCE [LARGE SCALE GENOMIC DNA]</scope>
</reference>
<sequence length="1207" mass="130997">MVQAASSGYYTTPTDTDEDKRVGEQPCEAGSACVGGMKTACTEGSTYQPSTSQSSCEVCSTCAAGKVMTSECTTTSDTVCGDCLAGTASSGGSLTECEICTGNGKFSDSDGASFCKTSRAGTKPSTDRTTVELCPKNHYSIGANDTCTPCPPGSHSHPGSSACERCMTGKYFNESANNCELCPSNTYTISGASDIDGCLGCPPGGHSKPGSGFCDQCLTGTYFHEAFNDCMACPSGKFSATGGSSIEGCEPCAPGFYSNDPDGAGYCSPCSAGNYTNSDQTGCPACPSGKFSSIASTVCAECESGKYNDIEGSDVCKSCPDYMTSQPGSTSCHCKDTFLSTINPFNNEPTCTCGPGTTLENGACVICVNGFYKSTTSLGPCTSCNKVSVKNAIQSTRPLATSPLSCMCSRGDYRTLEPPPQDESNNNATFIGQCLPCPEGTNCDKAGITMGSLPLLEGYWRSGTNTANVVQCYTESACAQSDEAQQNTTARNATFLTDSQCAEGHIGPICNVCKPKWVKSPTGECFECKPTSTSTSAGLSIVLLVGLPLLLFFLVKRKRAKNKQEQERASTLSVSEQFNEIRNAKKGRIKSLRTKVKILTSFYQVVTQMEGVLGVRFPPVFENFARSVSRFANLSFIHVARVDCMMDVNFYTSLLTMTTAPIAAGLLVVFISFTYTKFARLNAQRRGDVVRDTVAVLLTLSYLVFASVSTIIFETFNCKTFSDNPTLFLVADQSVSCETTTHKLWQIYAGCMMLFYPFGTPFVYSLLLWRDREVLKVEGERDKDERAKNSAFLWDQYSGEFWWFDIFDCARRLFQTSLLIFFFKGKASQIVFAMMIGAATFSAFLHWKPFEKESDNVLAVASQCSIVLTLFYALLTKVGVDEDDDYDKKTFGVLLIIINLIGIFIVVFAGIVKPVKKILRTLGKKHVHNAPLKGLTLRHRPLPAFKSYFYELVDSTEATAGWERIDAKYFGKHGKGEAWLEENNAAVEWRCSTGNGPIDQCRATFSVNASMEDVLDGITTTGKFHKVLGENADGTDDMHIIANEFPFPLFARDLVVRRLIERGEERCGIITRTQPRTQPESDARNVRVHPMRVRMHIHIGGYQLERVSRSVTKVIYVIGGETGGIFALDWIARKGGTAHLKKIVEFAKGLEVTVDQGGDGGGGGAVQDEEEGGIEMFDMTENPLRVDKEKEEEIRKTVGFKGLSPAT</sequence>
<feature type="transmembrane region" description="Helical" evidence="3">
    <location>
        <begin position="857"/>
        <end position="875"/>
    </location>
</feature>
<feature type="disulfide bond" evidence="1">
    <location>
        <begin position="41"/>
        <end position="56"/>
    </location>
</feature>
<feature type="disulfide bond" evidence="1">
    <location>
        <begin position="62"/>
        <end position="80"/>
    </location>
</feature>
<dbReference type="Gene3D" id="3.30.530.20">
    <property type="match status" value="1"/>
</dbReference>
<comment type="caution">
    <text evidence="5">The sequence shown here is derived from an EMBL/GenBank/DDBJ whole genome shotgun (WGS) entry which is preliminary data.</text>
</comment>
<dbReference type="SMART" id="SM01411">
    <property type="entry name" value="Ephrin_rec_like"/>
    <property type="match status" value="6"/>
</dbReference>
<feature type="compositionally biased region" description="Polar residues" evidence="2">
    <location>
        <begin position="1"/>
        <end position="14"/>
    </location>
</feature>
<dbReference type="Pfam" id="PF00020">
    <property type="entry name" value="TNFR_c6"/>
    <property type="match status" value="1"/>
</dbReference>
<feature type="domain" description="TNFR-Cys" evidence="4">
    <location>
        <begin position="40"/>
        <end position="80"/>
    </location>
</feature>
<feature type="transmembrane region" description="Helical" evidence="3">
    <location>
        <begin position="747"/>
        <end position="769"/>
    </location>
</feature>
<dbReference type="EMBL" id="BRYA01000125">
    <property type="protein sequence ID" value="GMI40345.1"/>
    <property type="molecule type" value="Genomic_DNA"/>
</dbReference>
<keyword evidence="3" id="KW-0812">Transmembrane</keyword>
<evidence type="ECO:0000256" key="3">
    <source>
        <dbReference type="SAM" id="Phobius"/>
    </source>
</evidence>
<dbReference type="PANTHER" id="PTHR11319">
    <property type="entry name" value="G PROTEIN-COUPLED RECEPTOR-RELATED"/>
    <property type="match status" value="1"/>
</dbReference>
<dbReference type="Proteomes" id="UP001165065">
    <property type="component" value="Unassembled WGS sequence"/>
</dbReference>
<dbReference type="InterPro" id="IPR009030">
    <property type="entry name" value="Growth_fac_rcpt_cys_sf"/>
</dbReference>
<evidence type="ECO:0000256" key="1">
    <source>
        <dbReference type="PROSITE-ProRule" id="PRU00206"/>
    </source>
</evidence>
<organism evidence="5 6">
    <name type="scientific">Triparma columacea</name>
    <dbReference type="NCBI Taxonomy" id="722753"/>
    <lineage>
        <taxon>Eukaryota</taxon>
        <taxon>Sar</taxon>
        <taxon>Stramenopiles</taxon>
        <taxon>Ochrophyta</taxon>
        <taxon>Bolidophyceae</taxon>
        <taxon>Parmales</taxon>
        <taxon>Triparmaceae</taxon>
        <taxon>Triparma</taxon>
    </lineage>
</organism>
<dbReference type="SUPFAM" id="SSF55961">
    <property type="entry name" value="Bet v1-like"/>
    <property type="match status" value="1"/>
</dbReference>
<evidence type="ECO:0000259" key="4">
    <source>
        <dbReference type="PROSITE" id="PS50050"/>
    </source>
</evidence>
<feature type="disulfide bond" evidence="1">
    <location>
        <begin position="59"/>
        <end position="72"/>
    </location>
</feature>
<feature type="transmembrane region" description="Helical" evidence="3">
    <location>
        <begin position="693"/>
        <end position="713"/>
    </location>
</feature>
<keyword evidence="1" id="KW-1015">Disulfide bond</keyword>
<keyword evidence="6" id="KW-1185">Reference proteome</keyword>
<dbReference type="PROSITE" id="PS50050">
    <property type="entry name" value="TNFR_NGFR_2"/>
    <property type="match status" value="1"/>
</dbReference>
<name>A0A9W7GAW4_9STRA</name>
<evidence type="ECO:0000256" key="2">
    <source>
        <dbReference type="SAM" id="MobiDB-lite"/>
    </source>
</evidence>
<feature type="transmembrane region" description="Helical" evidence="3">
    <location>
        <begin position="537"/>
        <end position="555"/>
    </location>
</feature>
<protein>
    <recommendedName>
        <fullName evidence="4">TNFR-Cys domain-containing protein</fullName>
    </recommendedName>
</protein>
<dbReference type="OrthoDB" id="5950997at2759"/>
<feature type="region of interest" description="Disordered" evidence="2">
    <location>
        <begin position="1"/>
        <end position="23"/>
    </location>
</feature>
<dbReference type="AlphaFoldDB" id="A0A9W7GAW4"/>
<dbReference type="SUPFAM" id="SSF57184">
    <property type="entry name" value="Growth factor receptor domain"/>
    <property type="match status" value="2"/>
</dbReference>
<dbReference type="Gene3D" id="2.10.50.10">
    <property type="entry name" value="Tumor Necrosis Factor Receptor, subunit A, domain 2"/>
    <property type="match status" value="5"/>
</dbReference>
<dbReference type="InterPro" id="IPR001368">
    <property type="entry name" value="TNFR/NGFR_Cys_rich_reg"/>
</dbReference>
<accession>A0A9W7GAW4</accession>
<dbReference type="InterPro" id="IPR023393">
    <property type="entry name" value="START-like_dom_sf"/>
</dbReference>
<gene>
    <name evidence="5" type="ORF">TrCOL_g12999</name>
</gene>
<feature type="transmembrane region" description="Helical" evidence="3">
    <location>
        <begin position="890"/>
        <end position="912"/>
    </location>
</feature>
<dbReference type="PANTHER" id="PTHR11319:SF35">
    <property type="entry name" value="OUTER MEMBRANE PROTEIN PMPC-RELATED"/>
    <property type="match status" value="1"/>
</dbReference>
<keyword evidence="3" id="KW-1133">Transmembrane helix</keyword>
<dbReference type="CDD" id="cd00185">
    <property type="entry name" value="TNFRSF"/>
    <property type="match status" value="1"/>
</dbReference>
<feature type="transmembrane region" description="Helical" evidence="3">
    <location>
        <begin position="827"/>
        <end position="845"/>
    </location>
</feature>
<evidence type="ECO:0000313" key="6">
    <source>
        <dbReference type="Proteomes" id="UP001165065"/>
    </source>
</evidence>
<keyword evidence="3" id="KW-0472">Membrane</keyword>
<dbReference type="PROSITE" id="PS00652">
    <property type="entry name" value="TNFR_NGFR_1"/>
    <property type="match status" value="1"/>
</dbReference>
<feature type="repeat" description="TNFR-Cys" evidence="1">
    <location>
        <begin position="40"/>
        <end position="80"/>
    </location>
</feature>
<proteinExistence type="predicted"/>
<feature type="transmembrane region" description="Helical" evidence="3">
    <location>
        <begin position="650"/>
        <end position="673"/>
    </location>
</feature>
<evidence type="ECO:0000313" key="5">
    <source>
        <dbReference type="EMBL" id="GMI40345.1"/>
    </source>
</evidence>
<dbReference type="SMART" id="SM00208">
    <property type="entry name" value="TNFR"/>
    <property type="match status" value="2"/>
</dbReference>